<evidence type="ECO:0008006" key="3">
    <source>
        <dbReference type="Google" id="ProtNLM"/>
    </source>
</evidence>
<proteinExistence type="predicted"/>
<dbReference type="Gene3D" id="2.130.10.10">
    <property type="entry name" value="YVTN repeat-like/Quinoprotein amine dehydrogenase"/>
    <property type="match status" value="1"/>
</dbReference>
<dbReference type="EMBL" id="JAGQHR010000752">
    <property type="protein sequence ID" value="MCA9729576.1"/>
    <property type="molecule type" value="Genomic_DNA"/>
</dbReference>
<comment type="caution">
    <text evidence="1">The sequence shown here is derived from an EMBL/GenBank/DDBJ whole genome shotgun (WGS) entry which is preliminary data.</text>
</comment>
<feature type="non-terminal residue" evidence="1">
    <location>
        <position position="1"/>
    </location>
</feature>
<gene>
    <name evidence="1" type="ORF">KC729_17950</name>
</gene>
<accession>A0A956M492</accession>
<reference evidence="1" key="1">
    <citation type="submission" date="2020-04" db="EMBL/GenBank/DDBJ databases">
        <authorList>
            <person name="Zhang T."/>
        </authorList>
    </citation>
    <scope>NUCLEOTIDE SEQUENCE</scope>
    <source>
        <strain evidence="1">HKST-UBA01</strain>
    </source>
</reference>
<evidence type="ECO:0000313" key="1">
    <source>
        <dbReference type="EMBL" id="MCA9729576.1"/>
    </source>
</evidence>
<dbReference type="SUPFAM" id="SSF63829">
    <property type="entry name" value="Calcium-dependent phosphotriesterase"/>
    <property type="match status" value="1"/>
</dbReference>
<evidence type="ECO:0000313" key="2">
    <source>
        <dbReference type="Proteomes" id="UP000697710"/>
    </source>
</evidence>
<name>A0A956M492_UNCEI</name>
<organism evidence="1 2">
    <name type="scientific">Eiseniibacteriota bacterium</name>
    <dbReference type="NCBI Taxonomy" id="2212470"/>
    <lineage>
        <taxon>Bacteria</taxon>
        <taxon>Candidatus Eiseniibacteriota</taxon>
    </lineage>
</organism>
<dbReference type="InterPro" id="IPR015943">
    <property type="entry name" value="WD40/YVTN_repeat-like_dom_sf"/>
</dbReference>
<sequence>LFTIDTGTAVCSVIGDVGDGLDLSAMAFDSSGDLWMVDSFGPRLIQIDKFTAAILDSKPLGPINQEIGGLAFRPSDGTLFHAAGLASMLYTIDTGTGTPSVIGPISVPGGIWGLTFTQDPVPTIDTTWGKVKASFRRP</sequence>
<dbReference type="AlphaFoldDB" id="A0A956M492"/>
<dbReference type="Proteomes" id="UP000697710">
    <property type="component" value="Unassembled WGS sequence"/>
</dbReference>
<reference evidence="1" key="2">
    <citation type="journal article" date="2021" name="Microbiome">
        <title>Successional dynamics and alternative stable states in a saline activated sludge microbial community over 9 years.</title>
        <authorList>
            <person name="Wang Y."/>
            <person name="Ye J."/>
            <person name="Ju F."/>
            <person name="Liu L."/>
            <person name="Boyd J.A."/>
            <person name="Deng Y."/>
            <person name="Parks D.H."/>
            <person name="Jiang X."/>
            <person name="Yin X."/>
            <person name="Woodcroft B.J."/>
            <person name="Tyson G.W."/>
            <person name="Hugenholtz P."/>
            <person name="Polz M.F."/>
            <person name="Zhang T."/>
        </authorList>
    </citation>
    <scope>NUCLEOTIDE SEQUENCE</scope>
    <source>
        <strain evidence="1">HKST-UBA01</strain>
    </source>
</reference>
<protein>
    <recommendedName>
        <fullName evidence="3">SMP-30/Gluconolactonase/LRE-like region domain-containing protein</fullName>
    </recommendedName>
</protein>